<comment type="caution">
    <text evidence="11">The sequence shown here is derived from an EMBL/GenBank/DDBJ whole genome shotgun (WGS) entry which is preliminary data.</text>
</comment>
<dbReference type="PRINTS" id="PR00035">
    <property type="entry name" value="HTHGNTR"/>
</dbReference>
<organism evidence="11 12">
    <name type="scientific">Staphylococcus gallinarum</name>
    <dbReference type="NCBI Taxonomy" id="1293"/>
    <lineage>
        <taxon>Bacteria</taxon>
        <taxon>Bacillati</taxon>
        <taxon>Bacillota</taxon>
        <taxon>Bacilli</taxon>
        <taxon>Bacillales</taxon>
        <taxon>Staphylococcaceae</taxon>
        <taxon>Staphylococcus</taxon>
    </lineage>
</organism>
<dbReference type="Gene3D" id="3.90.1150.10">
    <property type="entry name" value="Aspartate Aminotransferase, domain 1"/>
    <property type="match status" value="1"/>
</dbReference>
<dbReference type="SUPFAM" id="SSF46785">
    <property type="entry name" value="Winged helix' DNA-binding domain"/>
    <property type="match status" value="1"/>
</dbReference>
<keyword evidence="6" id="KW-0663">Pyridoxal phosphate</keyword>
<dbReference type="InterPro" id="IPR015422">
    <property type="entry name" value="PyrdxlP-dep_Trfase_small"/>
</dbReference>
<dbReference type="InterPro" id="IPR015421">
    <property type="entry name" value="PyrdxlP-dep_Trfase_major"/>
</dbReference>
<dbReference type="AlphaFoldDB" id="A0A418HLB6"/>
<dbReference type="InterPro" id="IPR036390">
    <property type="entry name" value="WH_DNA-bd_sf"/>
</dbReference>
<keyword evidence="5 11" id="KW-0808">Transferase</keyword>
<name>A0A418HLB6_STAGA</name>
<dbReference type="Pfam" id="PF00392">
    <property type="entry name" value="GntR"/>
    <property type="match status" value="1"/>
</dbReference>
<dbReference type="InterPro" id="IPR050859">
    <property type="entry name" value="Class-I_PLP-dep_aminotransf"/>
</dbReference>
<evidence type="ECO:0000256" key="8">
    <source>
        <dbReference type="ARBA" id="ARBA00023125"/>
    </source>
</evidence>
<keyword evidence="9" id="KW-0804">Transcription</keyword>
<evidence type="ECO:0000256" key="7">
    <source>
        <dbReference type="ARBA" id="ARBA00023015"/>
    </source>
</evidence>
<sequence length="469" mass="54261">MINIKYKIIAKYIRDKILHGDWFIGMKIPSHRKLAEQFNVNRVTIIKSIELLESESFIFTKEGSGTYVNDYLNNHSTFNNWAQSMEWSAKSRSEYTVQLINKLETDSNFIHISKGELGKNLIPEIKLQQAMISVSKYIGDLSFGYNNGYGYLNLRKLIAKRLQEDGIDISFENILITSGALHAIQLLTTGFLSQNATIFFNTPSYIESTHVFDSFNMKKVRIPYNNLYDFKNIIENYSFTTEGALYIEPTFNNPTGAYLPIETQKDIIKYCQIHNIPVIEDDIYRDLYFTTSPIPSMKSLDKNGNIIHISSFSKSVAPALRIGWIVASEKVIEQLADIRMQSDYGSSILSQMVIYELLKNGDFDDHVNHLRSKLKEKRDYMIEILAEHFSQTANWTVPKGGFFIWVTFNENINIKQVFFDLINKENILINPGYIYGSKYNTVRLSFAYETVENIHYALIKLKQYVNQYC</sequence>
<protein>
    <recommendedName>
        <fullName evidence="3">HTH-type transcriptional regulator NorG</fullName>
    </recommendedName>
</protein>
<evidence type="ECO:0000256" key="3">
    <source>
        <dbReference type="ARBA" id="ARBA00015123"/>
    </source>
</evidence>
<keyword evidence="4 11" id="KW-0032">Aminotransferase</keyword>
<dbReference type="InterPro" id="IPR036388">
    <property type="entry name" value="WH-like_DNA-bd_sf"/>
</dbReference>
<dbReference type="CDD" id="cd07377">
    <property type="entry name" value="WHTH_GntR"/>
    <property type="match status" value="1"/>
</dbReference>
<dbReference type="SMART" id="SM00345">
    <property type="entry name" value="HTH_GNTR"/>
    <property type="match status" value="1"/>
</dbReference>
<dbReference type="Gene3D" id="1.10.10.10">
    <property type="entry name" value="Winged helix-like DNA-binding domain superfamily/Winged helix DNA-binding domain"/>
    <property type="match status" value="1"/>
</dbReference>
<comment type="similarity">
    <text evidence="2">In the C-terminal section; belongs to the class-I pyridoxal-phosphate-dependent aminotransferase family.</text>
</comment>
<dbReference type="SUPFAM" id="SSF53383">
    <property type="entry name" value="PLP-dependent transferases"/>
    <property type="match status" value="1"/>
</dbReference>
<dbReference type="Gene3D" id="3.40.640.10">
    <property type="entry name" value="Type I PLP-dependent aspartate aminotransferase-like (Major domain)"/>
    <property type="match status" value="1"/>
</dbReference>
<keyword evidence="7" id="KW-0805">Transcription regulation</keyword>
<evidence type="ECO:0000256" key="1">
    <source>
        <dbReference type="ARBA" id="ARBA00001933"/>
    </source>
</evidence>
<dbReference type="GO" id="GO:0030170">
    <property type="term" value="F:pyridoxal phosphate binding"/>
    <property type="evidence" value="ECO:0007669"/>
    <property type="project" value="InterPro"/>
</dbReference>
<dbReference type="GO" id="GO:0008483">
    <property type="term" value="F:transaminase activity"/>
    <property type="evidence" value="ECO:0007669"/>
    <property type="project" value="UniProtKB-KW"/>
</dbReference>
<dbReference type="InterPro" id="IPR004839">
    <property type="entry name" value="Aminotransferase_I/II_large"/>
</dbReference>
<evidence type="ECO:0000256" key="5">
    <source>
        <dbReference type="ARBA" id="ARBA00022679"/>
    </source>
</evidence>
<feature type="domain" description="HTH gntR-type" evidence="10">
    <location>
        <begin position="3"/>
        <end position="71"/>
    </location>
</feature>
<dbReference type="GO" id="GO:1901605">
    <property type="term" value="P:alpha-amino acid metabolic process"/>
    <property type="evidence" value="ECO:0007669"/>
    <property type="project" value="TreeGrafter"/>
</dbReference>
<evidence type="ECO:0000259" key="10">
    <source>
        <dbReference type="PROSITE" id="PS50949"/>
    </source>
</evidence>
<dbReference type="EMBL" id="QXRZ01000009">
    <property type="protein sequence ID" value="RIL41606.1"/>
    <property type="molecule type" value="Genomic_DNA"/>
</dbReference>
<dbReference type="GO" id="GO:0003700">
    <property type="term" value="F:DNA-binding transcription factor activity"/>
    <property type="evidence" value="ECO:0007669"/>
    <property type="project" value="InterPro"/>
</dbReference>
<proteinExistence type="inferred from homology"/>
<dbReference type="PANTHER" id="PTHR42790">
    <property type="entry name" value="AMINOTRANSFERASE"/>
    <property type="match status" value="1"/>
</dbReference>
<dbReference type="PANTHER" id="PTHR42790:SF19">
    <property type="entry name" value="KYNURENINE_ALPHA-AMINOADIPATE AMINOTRANSFERASE, MITOCHONDRIAL"/>
    <property type="match status" value="1"/>
</dbReference>
<evidence type="ECO:0000256" key="9">
    <source>
        <dbReference type="ARBA" id="ARBA00023163"/>
    </source>
</evidence>
<keyword evidence="8" id="KW-0238">DNA-binding</keyword>
<evidence type="ECO:0000256" key="6">
    <source>
        <dbReference type="ARBA" id="ARBA00022898"/>
    </source>
</evidence>
<gene>
    <name evidence="11" type="ORF">BUZ01_11780</name>
</gene>
<dbReference type="RefSeq" id="WP_119624596.1">
    <property type="nucleotide sequence ID" value="NZ_QXRZ01000009.1"/>
</dbReference>
<dbReference type="Pfam" id="PF00155">
    <property type="entry name" value="Aminotran_1_2"/>
    <property type="match status" value="1"/>
</dbReference>
<dbReference type="InterPro" id="IPR015424">
    <property type="entry name" value="PyrdxlP-dep_Trfase"/>
</dbReference>
<dbReference type="GO" id="GO:0003677">
    <property type="term" value="F:DNA binding"/>
    <property type="evidence" value="ECO:0007669"/>
    <property type="project" value="UniProtKB-KW"/>
</dbReference>
<evidence type="ECO:0000313" key="11">
    <source>
        <dbReference type="EMBL" id="RIL41606.1"/>
    </source>
</evidence>
<dbReference type="InterPro" id="IPR000524">
    <property type="entry name" value="Tscrpt_reg_HTH_GntR"/>
</dbReference>
<evidence type="ECO:0000313" key="12">
    <source>
        <dbReference type="Proteomes" id="UP000283576"/>
    </source>
</evidence>
<dbReference type="Proteomes" id="UP000283576">
    <property type="component" value="Unassembled WGS sequence"/>
</dbReference>
<dbReference type="PROSITE" id="PS50949">
    <property type="entry name" value="HTH_GNTR"/>
    <property type="match status" value="1"/>
</dbReference>
<dbReference type="CDD" id="cd00609">
    <property type="entry name" value="AAT_like"/>
    <property type="match status" value="1"/>
</dbReference>
<comment type="cofactor">
    <cofactor evidence="1">
        <name>pyridoxal 5'-phosphate</name>
        <dbReference type="ChEBI" id="CHEBI:597326"/>
    </cofactor>
</comment>
<reference evidence="11 12" key="1">
    <citation type="journal article" date="2016" name="Front. Microbiol.">
        <title>Comprehensive Phylogenetic Analysis of Bovine Non-aureus Staphylococci Species Based on Whole-Genome Sequencing.</title>
        <authorList>
            <person name="Naushad S."/>
            <person name="Barkema H.W."/>
            <person name="Luby C."/>
            <person name="Condas L.A."/>
            <person name="Nobrega D.B."/>
            <person name="Carson D.A."/>
            <person name="De Buck J."/>
        </authorList>
    </citation>
    <scope>NUCLEOTIDE SEQUENCE [LARGE SCALE GENOMIC DNA]</scope>
    <source>
        <strain evidence="11 12">SNUC 1388</strain>
    </source>
</reference>
<accession>A0A418HLB6</accession>
<evidence type="ECO:0000256" key="4">
    <source>
        <dbReference type="ARBA" id="ARBA00022576"/>
    </source>
</evidence>
<evidence type="ECO:0000256" key="2">
    <source>
        <dbReference type="ARBA" id="ARBA00005384"/>
    </source>
</evidence>